<evidence type="ECO:0000256" key="7">
    <source>
        <dbReference type="SAM" id="Phobius"/>
    </source>
</evidence>
<comment type="similarity">
    <text evidence="2">Belongs to the urea transporter family.</text>
</comment>
<dbReference type="Gene3D" id="1.10.3430.10">
    <property type="entry name" value="Ammonium transporter AmtB like domains"/>
    <property type="match status" value="1"/>
</dbReference>
<reference evidence="8" key="1">
    <citation type="journal article" date="2021" name="ISME J.">
        <title>Fine-scale metabolic discontinuity in a stratified prokaryote microbiome of a Red Sea deep halocline.</title>
        <authorList>
            <person name="Michoud G."/>
            <person name="Ngugi D.K."/>
            <person name="Barozzi A."/>
            <person name="Merlino G."/>
            <person name="Calleja M.L."/>
            <person name="Delgado-Huertas A."/>
            <person name="Moran X.A.G."/>
            <person name="Daffonchio D."/>
        </authorList>
    </citation>
    <scope>NUCLEOTIDE SEQUENCE</scope>
    <source>
        <strain evidence="8">SuakinDeep_MAG55_1</strain>
    </source>
</reference>
<comment type="subcellular location">
    <subcellularLocation>
        <location evidence="1">Cell membrane</location>
        <topology evidence="1">Multi-pass membrane protein</topology>
    </subcellularLocation>
</comment>
<evidence type="ECO:0000256" key="4">
    <source>
        <dbReference type="ARBA" id="ARBA00022692"/>
    </source>
</evidence>
<feature type="transmembrane region" description="Helical" evidence="7">
    <location>
        <begin position="37"/>
        <end position="58"/>
    </location>
</feature>
<dbReference type="Proteomes" id="UP000722750">
    <property type="component" value="Unassembled WGS sequence"/>
</dbReference>
<keyword evidence="5 7" id="KW-1133">Transmembrane helix</keyword>
<accession>A0A942A3S5</accession>
<dbReference type="GO" id="GO:0015204">
    <property type="term" value="F:urea transmembrane transporter activity"/>
    <property type="evidence" value="ECO:0007669"/>
    <property type="project" value="InterPro"/>
</dbReference>
<gene>
    <name evidence="8" type="ORF">MAG551_01052</name>
</gene>
<keyword evidence="3" id="KW-1003">Cell membrane</keyword>
<proteinExistence type="inferred from homology"/>
<feature type="transmembrane region" description="Helical" evidence="7">
    <location>
        <begin position="149"/>
        <end position="168"/>
    </location>
</feature>
<dbReference type="GO" id="GO:0005886">
    <property type="term" value="C:plasma membrane"/>
    <property type="evidence" value="ECO:0007669"/>
    <property type="project" value="UniProtKB-SubCell"/>
</dbReference>
<dbReference type="PANTHER" id="PTHR10464">
    <property type="entry name" value="UREA TRANSPORTER"/>
    <property type="match status" value="1"/>
</dbReference>
<comment type="caution">
    <text evidence="8">The sequence shown here is derived from an EMBL/GenBank/DDBJ whole genome shotgun (WGS) entry which is preliminary data.</text>
</comment>
<name>A0A942A3S5_9BACT</name>
<feature type="transmembrane region" description="Helical" evidence="7">
    <location>
        <begin position="283"/>
        <end position="303"/>
    </location>
</feature>
<feature type="transmembrane region" description="Helical" evidence="7">
    <location>
        <begin position="118"/>
        <end position="137"/>
    </location>
</feature>
<dbReference type="EMBL" id="JAANXD010000043">
    <property type="protein sequence ID" value="MBS1257999.1"/>
    <property type="molecule type" value="Genomic_DNA"/>
</dbReference>
<keyword evidence="4 7" id="KW-0812">Transmembrane</keyword>
<evidence type="ECO:0000313" key="9">
    <source>
        <dbReference type="Proteomes" id="UP000722750"/>
    </source>
</evidence>
<evidence type="ECO:0000256" key="6">
    <source>
        <dbReference type="ARBA" id="ARBA00023136"/>
    </source>
</evidence>
<evidence type="ECO:0000256" key="2">
    <source>
        <dbReference type="ARBA" id="ARBA00005914"/>
    </source>
</evidence>
<feature type="transmembrane region" description="Helical" evidence="7">
    <location>
        <begin position="64"/>
        <end position="82"/>
    </location>
</feature>
<dbReference type="PANTHER" id="PTHR10464:SF4">
    <property type="entry name" value="UREA TRANSPORTER"/>
    <property type="match status" value="1"/>
</dbReference>
<feature type="transmembrane region" description="Helical" evidence="7">
    <location>
        <begin position="309"/>
        <end position="327"/>
    </location>
</feature>
<evidence type="ECO:0000256" key="1">
    <source>
        <dbReference type="ARBA" id="ARBA00004651"/>
    </source>
</evidence>
<keyword evidence="6 7" id="KW-0472">Membrane</keyword>
<organism evidence="8 9">
    <name type="scientific">Candidatus Scalindua arabica</name>
    <dbReference type="NCBI Taxonomy" id="1127984"/>
    <lineage>
        <taxon>Bacteria</taxon>
        <taxon>Pseudomonadati</taxon>
        <taxon>Planctomycetota</taxon>
        <taxon>Candidatus Brocadiia</taxon>
        <taxon>Candidatus Brocadiales</taxon>
        <taxon>Candidatus Scalinduaceae</taxon>
        <taxon>Candidatus Scalindua</taxon>
    </lineage>
</organism>
<dbReference type="Pfam" id="PF03253">
    <property type="entry name" value="UT"/>
    <property type="match status" value="1"/>
</dbReference>
<protein>
    <submittedName>
        <fullName evidence="8">Urea transporter</fullName>
    </submittedName>
</protein>
<feature type="transmembrane region" description="Helical" evidence="7">
    <location>
        <begin position="204"/>
        <end position="222"/>
    </location>
</feature>
<feature type="transmembrane region" description="Helical" evidence="7">
    <location>
        <begin position="257"/>
        <end position="276"/>
    </location>
</feature>
<dbReference type="InterPro" id="IPR029020">
    <property type="entry name" value="Ammonium/urea_transptr"/>
</dbReference>
<evidence type="ECO:0000256" key="5">
    <source>
        <dbReference type="ARBA" id="ARBA00022989"/>
    </source>
</evidence>
<dbReference type="InterPro" id="IPR004937">
    <property type="entry name" value="Urea_transporter"/>
</dbReference>
<evidence type="ECO:0000313" key="8">
    <source>
        <dbReference type="EMBL" id="MBS1257999.1"/>
    </source>
</evidence>
<sequence length="369" mass="41606">MLNPLVFIKLSTNWLREKERILNNNKSFRFINTTFKGVGQILFCCSPLSGFLFLVAFAFSWWVIVPHCLIGSAVATLTAFIFRQKSVYIENGLFGYNGALLGLIWPFFWPLSYVSIPILILASGLSTFYAILLRNIISDSKVNLPITSIPFVVIFLLSISYAYVFGLLPKNSFELIHLNISTLDMTNVQERIFQSKEWFSLGNWLFNRAIIIGIFFTGILLYSKTSALFALVGGSLSLITVYLLMGQEGLNLNQLGLHGFTSVPIAIALGGFFIAFNIPCFLYSMLGTCLGILLWLLIAPILAPHGIPILTIAFNVTITLFILPLKLPYFATKFPRLFAVDLNRAVRPEETLREYKRHRSAALYWKNIK</sequence>
<evidence type="ECO:0000256" key="3">
    <source>
        <dbReference type="ARBA" id="ARBA00022475"/>
    </source>
</evidence>
<feature type="transmembrane region" description="Helical" evidence="7">
    <location>
        <begin position="94"/>
        <end position="112"/>
    </location>
</feature>
<dbReference type="AlphaFoldDB" id="A0A942A3S5"/>
<feature type="transmembrane region" description="Helical" evidence="7">
    <location>
        <begin position="227"/>
        <end position="245"/>
    </location>
</feature>